<dbReference type="Proteomes" id="UP000034020">
    <property type="component" value="Unassembled WGS sequence"/>
</dbReference>
<evidence type="ECO:0000313" key="3">
    <source>
        <dbReference type="Proteomes" id="UP000034020"/>
    </source>
</evidence>
<dbReference type="InterPro" id="IPR039564">
    <property type="entry name" value="Peptidase_C39-like"/>
</dbReference>
<name>A0A0G1N7N9_9BACT</name>
<evidence type="ECO:0000259" key="1">
    <source>
        <dbReference type="Pfam" id="PF13529"/>
    </source>
</evidence>
<accession>A0A0G1N7N9</accession>
<organism evidence="2 3">
    <name type="scientific">Candidatus Giovannonibacteria bacterium GW2011_GWB1_45_9b</name>
    <dbReference type="NCBI Taxonomy" id="1618653"/>
    <lineage>
        <taxon>Bacteria</taxon>
        <taxon>Candidatus Giovannoniibacteriota</taxon>
    </lineage>
</organism>
<evidence type="ECO:0000313" key="2">
    <source>
        <dbReference type="EMBL" id="KKU16342.1"/>
    </source>
</evidence>
<protein>
    <recommendedName>
        <fullName evidence="1">Peptidase C39-like domain-containing protein</fullName>
    </recommendedName>
</protein>
<dbReference type="AlphaFoldDB" id="A0A0G1N7N9"/>
<dbReference type="Pfam" id="PF13529">
    <property type="entry name" value="Peptidase_C39_2"/>
    <property type="match status" value="1"/>
</dbReference>
<feature type="domain" description="Peptidase C39-like" evidence="1">
    <location>
        <begin position="70"/>
        <end position="214"/>
    </location>
</feature>
<proteinExistence type="predicted"/>
<sequence length="252" mass="27893">MRKYILIFIIGALVAGGGFLFFTGRGENLITKLFGPDVPTAVPYQPSPSVSIPTLASPKLTPQLAQEINLDIPFTSQAPHRNWELPYKEFCEEASSLMAISYVTGQTIPNADFANAKMLEIKAFEEKRFGYYEDTTAEETAIILKEFYKYPKVKIVANPSITDIKTALSQSKAVIVPAAGRKLGNPYYTQPGPLYHMLVIKGYTKDGRFITNDPGTRRGADFIYDPAVLWNAIRDWNGGDVDTGKKVMIVVG</sequence>
<dbReference type="EMBL" id="LCLL01000012">
    <property type="protein sequence ID" value="KKU16342.1"/>
    <property type="molecule type" value="Genomic_DNA"/>
</dbReference>
<dbReference type="Gene3D" id="3.90.70.10">
    <property type="entry name" value="Cysteine proteinases"/>
    <property type="match status" value="1"/>
</dbReference>
<reference evidence="2 3" key="1">
    <citation type="journal article" date="2015" name="Nature">
        <title>rRNA introns, odd ribosomes, and small enigmatic genomes across a large radiation of phyla.</title>
        <authorList>
            <person name="Brown C.T."/>
            <person name="Hug L.A."/>
            <person name="Thomas B.C."/>
            <person name="Sharon I."/>
            <person name="Castelle C.J."/>
            <person name="Singh A."/>
            <person name="Wilkins M.J."/>
            <person name="Williams K.H."/>
            <person name="Banfield J.F."/>
        </authorList>
    </citation>
    <scope>NUCLEOTIDE SEQUENCE [LARGE SCALE GENOMIC DNA]</scope>
</reference>
<gene>
    <name evidence="2" type="ORF">UX24_C0012G0006</name>
</gene>
<comment type="caution">
    <text evidence="2">The sequence shown here is derived from an EMBL/GenBank/DDBJ whole genome shotgun (WGS) entry which is preliminary data.</text>
</comment>